<dbReference type="RefSeq" id="WP_379943033.1">
    <property type="nucleotide sequence ID" value="NZ_JBHTIB010000012.1"/>
</dbReference>
<evidence type="ECO:0000256" key="1">
    <source>
        <dbReference type="SAM" id="Phobius"/>
    </source>
</evidence>
<comment type="caution">
    <text evidence="2">The sequence shown here is derived from an EMBL/GenBank/DDBJ whole genome shotgun (WGS) entry which is preliminary data.</text>
</comment>
<gene>
    <name evidence="2" type="ORF">ACFQ0I_09270</name>
</gene>
<keyword evidence="1" id="KW-0812">Transmembrane</keyword>
<keyword evidence="1" id="KW-0472">Membrane</keyword>
<evidence type="ECO:0000313" key="2">
    <source>
        <dbReference type="EMBL" id="MFD0835953.1"/>
    </source>
</evidence>
<feature type="transmembrane region" description="Helical" evidence="1">
    <location>
        <begin position="43"/>
        <end position="61"/>
    </location>
</feature>
<proteinExistence type="predicted"/>
<keyword evidence="3" id="KW-1185">Reference proteome</keyword>
<dbReference type="Proteomes" id="UP001597011">
    <property type="component" value="Unassembled WGS sequence"/>
</dbReference>
<accession>A0ABW3BSS5</accession>
<reference evidence="3" key="1">
    <citation type="journal article" date="2019" name="Int. J. Syst. Evol. Microbiol.">
        <title>The Global Catalogue of Microorganisms (GCM) 10K type strain sequencing project: providing services to taxonomists for standard genome sequencing and annotation.</title>
        <authorList>
            <consortium name="The Broad Institute Genomics Platform"/>
            <consortium name="The Broad Institute Genome Sequencing Center for Infectious Disease"/>
            <person name="Wu L."/>
            <person name="Ma J."/>
        </authorList>
    </citation>
    <scope>NUCLEOTIDE SEQUENCE [LARGE SCALE GENOMIC DNA]</scope>
    <source>
        <strain evidence="3">CCUG 60529</strain>
    </source>
</reference>
<sequence length="131" mass="14932">MGKTYSQPHFFILNKGLNSGKPLTKPCTNCFVVITTNEEDKTMLYHLSMMLQIGGFYAYFLKGSVIPFITIDDCRNTLKKGLKSTNTIDFHLQKHIDAVSIISKKEKELKSIINKLSDLKMAYIKSCIKMM</sequence>
<keyword evidence="1" id="KW-1133">Transmembrane helix</keyword>
<evidence type="ECO:0000313" key="3">
    <source>
        <dbReference type="Proteomes" id="UP001597011"/>
    </source>
</evidence>
<dbReference type="EMBL" id="JBHTIB010000012">
    <property type="protein sequence ID" value="MFD0835953.1"/>
    <property type="molecule type" value="Genomic_DNA"/>
</dbReference>
<name>A0ABW3BSS5_9FLAO</name>
<organism evidence="2 3">
    <name type="scientific">Mariniflexile aquimaris</name>
    <dbReference type="NCBI Taxonomy" id="881009"/>
    <lineage>
        <taxon>Bacteria</taxon>
        <taxon>Pseudomonadati</taxon>
        <taxon>Bacteroidota</taxon>
        <taxon>Flavobacteriia</taxon>
        <taxon>Flavobacteriales</taxon>
        <taxon>Flavobacteriaceae</taxon>
        <taxon>Mariniflexile</taxon>
    </lineage>
</organism>
<dbReference type="InterPro" id="IPR054223">
    <property type="entry name" value="DUF6943"/>
</dbReference>
<protein>
    <submittedName>
        <fullName evidence="2">DUF6943 family protein</fullName>
    </submittedName>
</protein>
<dbReference type="Pfam" id="PF22105">
    <property type="entry name" value="DUF6943"/>
    <property type="match status" value="1"/>
</dbReference>